<dbReference type="InterPro" id="IPR011006">
    <property type="entry name" value="CheY-like_superfamily"/>
</dbReference>
<evidence type="ECO:0000313" key="5">
    <source>
        <dbReference type="Proteomes" id="UP000199026"/>
    </source>
</evidence>
<accession>A0A1H3MX26</accession>
<dbReference type="InterPro" id="IPR001932">
    <property type="entry name" value="PPM-type_phosphatase-like_dom"/>
</dbReference>
<dbReference type="InterPro" id="IPR052016">
    <property type="entry name" value="Bact_Sigma-Reg"/>
</dbReference>
<dbReference type="GO" id="GO:0000160">
    <property type="term" value="P:phosphorelay signal transduction system"/>
    <property type="evidence" value="ECO:0007669"/>
    <property type="project" value="InterPro"/>
</dbReference>
<evidence type="ECO:0000313" key="4">
    <source>
        <dbReference type="EMBL" id="SDY81231.1"/>
    </source>
</evidence>
<keyword evidence="2" id="KW-0597">Phosphoprotein</keyword>
<evidence type="ECO:0000256" key="2">
    <source>
        <dbReference type="PROSITE-ProRule" id="PRU00169"/>
    </source>
</evidence>
<feature type="modified residue" description="4-aspartylphosphate" evidence="2">
    <location>
        <position position="66"/>
    </location>
</feature>
<dbReference type="STRING" id="576131.SAMN05444486_10447"/>
<dbReference type="GeneID" id="78125688"/>
<dbReference type="Gene3D" id="3.60.40.10">
    <property type="entry name" value="PPM-type phosphatase domain"/>
    <property type="match status" value="1"/>
</dbReference>
<dbReference type="EMBL" id="FNPR01000004">
    <property type="protein sequence ID" value="SDY81231.1"/>
    <property type="molecule type" value="Genomic_DNA"/>
</dbReference>
<dbReference type="PROSITE" id="PS50110">
    <property type="entry name" value="RESPONSE_REGULATORY"/>
    <property type="match status" value="1"/>
</dbReference>
<reference evidence="4 5" key="1">
    <citation type="submission" date="2016-10" db="EMBL/GenBank/DDBJ databases">
        <authorList>
            <person name="de Groot N.N."/>
        </authorList>
    </citation>
    <scope>NUCLEOTIDE SEQUENCE [LARGE SCALE GENOMIC DNA]</scope>
    <source>
        <strain evidence="4 5">DSM 24677</strain>
    </source>
</reference>
<dbReference type="OrthoDB" id="9811749at2"/>
<dbReference type="InterPro" id="IPR036457">
    <property type="entry name" value="PPM-type-like_dom_sf"/>
</dbReference>
<organism evidence="4 5">
    <name type="scientific">Lentibacter algarum</name>
    <dbReference type="NCBI Taxonomy" id="576131"/>
    <lineage>
        <taxon>Bacteria</taxon>
        <taxon>Pseudomonadati</taxon>
        <taxon>Pseudomonadota</taxon>
        <taxon>Alphaproteobacteria</taxon>
        <taxon>Rhodobacterales</taxon>
        <taxon>Roseobacteraceae</taxon>
        <taxon>Lentibacter</taxon>
    </lineage>
</organism>
<dbReference type="RefSeq" id="WP_089893880.1">
    <property type="nucleotide sequence ID" value="NZ_CALLJM010000021.1"/>
</dbReference>
<dbReference type="InterPro" id="IPR001789">
    <property type="entry name" value="Sig_transdc_resp-reg_receiver"/>
</dbReference>
<feature type="domain" description="Response regulatory" evidence="3">
    <location>
        <begin position="17"/>
        <end position="133"/>
    </location>
</feature>
<dbReference type="Pfam" id="PF00072">
    <property type="entry name" value="Response_reg"/>
    <property type="match status" value="1"/>
</dbReference>
<dbReference type="Proteomes" id="UP000199026">
    <property type="component" value="Unassembled WGS sequence"/>
</dbReference>
<dbReference type="AlphaFoldDB" id="A0A1H3MX26"/>
<sequence>MQSSRHHIEAGQIDSNLVLVVDDSRLQRSILRASLKKWGYRVAEVSSGDEALDFCENKQPDLVISDWMMPGMDGIEFCRRFKALDTERFGYFILLTSKSDKSEIAQGLDAGADDFLTKPVSSAELRARLVAGERILNMERELTRKNELVESTLGELKLLYDKIDSDLIEAKQLQQSLVRERFKDFGTAAISLMLQSSGHVGGDLVGYFPINDQEIGLFAIDVSGHGISSALMTARLAGYMSAASKDQNIAIEKGPDGTFYPIAPSEVIARLNNLVQSEMTTEHYFTLVYATVHLQTGKITAAQAGHPYPLVQRKNGDVEAVGTGGLPVGLVPDARYEQFDVRLQKGDRMIIFSDGVPECMSETGAFFDDENLVNFMRDWKRKRGPNFLDGLLFELDRFAGSRDFSDDISAILLEFEGNSV</sequence>
<dbReference type="SMART" id="SM00331">
    <property type="entry name" value="PP2C_SIG"/>
    <property type="match status" value="1"/>
</dbReference>
<keyword evidence="1" id="KW-0378">Hydrolase</keyword>
<keyword evidence="5" id="KW-1185">Reference proteome</keyword>
<dbReference type="GO" id="GO:0016791">
    <property type="term" value="F:phosphatase activity"/>
    <property type="evidence" value="ECO:0007669"/>
    <property type="project" value="TreeGrafter"/>
</dbReference>
<evidence type="ECO:0000256" key="1">
    <source>
        <dbReference type="ARBA" id="ARBA00022801"/>
    </source>
</evidence>
<name>A0A1H3MX26_9RHOB</name>
<gene>
    <name evidence="4" type="ORF">SAMN05444486_10447</name>
</gene>
<evidence type="ECO:0000259" key="3">
    <source>
        <dbReference type="PROSITE" id="PS50110"/>
    </source>
</evidence>
<dbReference type="PANTHER" id="PTHR43156:SF2">
    <property type="entry name" value="STAGE II SPORULATION PROTEIN E"/>
    <property type="match status" value="1"/>
</dbReference>
<dbReference type="SMART" id="SM00448">
    <property type="entry name" value="REC"/>
    <property type="match status" value="1"/>
</dbReference>
<dbReference type="Pfam" id="PF07228">
    <property type="entry name" value="SpoIIE"/>
    <property type="match status" value="1"/>
</dbReference>
<dbReference type="SUPFAM" id="SSF81606">
    <property type="entry name" value="PP2C-like"/>
    <property type="match status" value="1"/>
</dbReference>
<dbReference type="SUPFAM" id="SSF52172">
    <property type="entry name" value="CheY-like"/>
    <property type="match status" value="1"/>
</dbReference>
<dbReference type="PANTHER" id="PTHR43156">
    <property type="entry name" value="STAGE II SPORULATION PROTEIN E-RELATED"/>
    <property type="match status" value="1"/>
</dbReference>
<protein>
    <submittedName>
        <fullName evidence="4">Sigma-B regulation protein RsbU (Phosphoserine phosphatase)</fullName>
    </submittedName>
</protein>
<dbReference type="Gene3D" id="3.40.50.2300">
    <property type="match status" value="1"/>
</dbReference>
<proteinExistence type="predicted"/>